<gene>
    <name evidence="8" type="ORF">JTE90_028887</name>
</gene>
<comment type="caution">
    <text evidence="8">The sequence shown here is derived from an EMBL/GenBank/DDBJ whole genome shotgun (WGS) entry which is preliminary data.</text>
</comment>
<dbReference type="InterPro" id="IPR028565">
    <property type="entry name" value="MHD"/>
</dbReference>
<dbReference type="SUPFAM" id="SSF49447">
    <property type="entry name" value="Second domain of Mu2 adaptin subunit (ap50) of ap2 adaptor"/>
    <property type="match status" value="1"/>
</dbReference>
<comment type="similarity">
    <text evidence="6">Belongs to the adaptor complexes medium subunit family.</text>
</comment>
<dbReference type="GO" id="GO:0005905">
    <property type="term" value="C:clathrin-coated pit"/>
    <property type="evidence" value="ECO:0007669"/>
    <property type="project" value="UniProtKB-KW"/>
</dbReference>
<name>A0AAV6UNL8_9ARAC</name>
<proteinExistence type="inferred from homology"/>
<dbReference type="FunFam" id="3.30.450.60:FF:000002">
    <property type="entry name" value="AP-2 complex subunit mu, putative"/>
    <property type="match status" value="1"/>
</dbReference>
<accession>A0AAV6UNL8</accession>
<evidence type="ECO:0000259" key="7">
    <source>
        <dbReference type="PROSITE" id="PS51072"/>
    </source>
</evidence>
<organism evidence="8 9">
    <name type="scientific">Oedothorax gibbosus</name>
    <dbReference type="NCBI Taxonomy" id="931172"/>
    <lineage>
        <taxon>Eukaryota</taxon>
        <taxon>Metazoa</taxon>
        <taxon>Ecdysozoa</taxon>
        <taxon>Arthropoda</taxon>
        <taxon>Chelicerata</taxon>
        <taxon>Arachnida</taxon>
        <taxon>Araneae</taxon>
        <taxon>Araneomorphae</taxon>
        <taxon>Entelegynae</taxon>
        <taxon>Araneoidea</taxon>
        <taxon>Linyphiidae</taxon>
        <taxon>Erigoninae</taxon>
        <taxon>Oedothorax</taxon>
    </lineage>
</organism>
<keyword evidence="9" id="KW-1185">Reference proteome</keyword>
<evidence type="ECO:0000256" key="1">
    <source>
        <dbReference type="ARBA" id="ARBA00004277"/>
    </source>
</evidence>
<dbReference type="PROSITE" id="PS51072">
    <property type="entry name" value="MHD"/>
    <property type="match status" value="1"/>
</dbReference>
<evidence type="ECO:0000256" key="3">
    <source>
        <dbReference type="ARBA" id="ARBA00022927"/>
    </source>
</evidence>
<dbReference type="GO" id="GO:0030131">
    <property type="term" value="C:clathrin adaptor complex"/>
    <property type="evidence" value="ECO:0007669"/>
    <property type="project" value="UniProtKB-UniRule"/>
</dbReference>
<dbReference type="Gene3D" id="2.60.40.1170">
    <property type="entry name" value="Mu homology domain, subdomain B"/>
    <property type="match status" value="2"/>
</dbReference>
<dbReference type="AlphaFoldDB" id="A0AAV6UNL8"/>
<keyword evidence="5" id="KW-0168">Coated pit</keyword>
<dbReference type="PANTHER" id="PTHR10529">
    <property type="entry name" value="AP COMPLEX SUBUNIT MU"/>
    <property type="match status" value="1"/>
</dbReference>
<dbReference type="InterPro" id="IPR036168">
    <property type="entry name" value="AP2_Mu_C_sf"/>
</dbReference>
<dbReference type="PIRSF" id="PIRSF005992">
    <property type="entry name" value="Clathrin_mu"/>
    <property type="match status" value="1"/>
</dbReference>
<feature type="domain" description="MHD" evidence="7">
    <location>
        <begin position="179"/>
        <end position="432"/>
    </location>
</feature>
<evidence type="ECO:0000313" key="9">
    <source>
        <dbReference type="Proteomes" id="UP000827092"/>
    </source>
</evidence>
<sequence length="433" mass="49116">MLSAFYIFSSRGDVLLNEKYRDDVPEEQLNLVISSMKCKSKQNPPCNNSSDIHSYSIRKEKITYLAVSKRKIPTLVVVQFLESFHILLKDFCGGTTEDHITKNLLLVYELMTECIDNGFMKTTNTETVRHTVYSDPVLTKPNPNDEVRKPGPFGMEKVLSKSSAERPLVKSRSQQAIKIPDVFVDVIEKLTAHFNKEGHLELFHLHGAIQLKSFIPHNHQLVVSLEDHIKHAAMKGLHFDKCKFHSCVDSSHFEKHQTIVVRPSQSEIKAMVYSLENPVLLPFRLTASTQPSSQNKDCDLTLKLQSNQPVNVEALNVILHIPVSSSTRNIMQQFSKHDNSAEFIRKERKILWKLKKLPGQEEVIAKFKLIDALQVPANHMEMGPVSLEFEASNTTCSGLGVKNLKAEDPSGKPVSIQKWVRYVTLAQSYVFQI</sequence>
<dbReference type="GO" id="GO:0016192">
    <property type="term" value="P:vesicle-mediated transport"/>
    <property type="evidence" value="ECO:0007669"/>
    <property type="project" value="InterPro"/>
</dbReference>
<protein>
    <recommendedName>
        <fullName evidence="7">MHD domain-containing protein</fullName>
    </recommendedName>
</protein>
<evidence type="ECO:0000256" key="5">
    <source>
        <dbReference type="ARBA" id="ARBA00023176"/>
    </source>
</evidence>
<evidence type="ECO:0000313" key="8">
    <source>
        <dbReference type="EMBL" id="KAG8185884.1"/>
    </source>
</evidence>
<dbReference type="Proteomes" id="UP000827092">
    <property type="component" value="Unassembled WGS sequence"/>
</dbReference>
<dbReference type="Pfam" id="PF00928">
    <property type="entry name" value="Adap_comp_sub"/>
    <property type="match status" value="1"/>
</dbReference>
<evidence type="ECO:0000256" key="4">
    <source>
        <dbReference type="ARBA" id="ARBA00023136"/>
    </source>
</evidence>
<keyword evidence="3 6" id="KW-0653">Protein transport</keyword>
<reference evidence="8 9" key="1">
    <citation type="journal article" date="2022" name="Nat. Ecol. Evol.">
        <title>A masculinizing supergene underlies an exaggerated male reproductive morph in a spider.</title>
        <authorList>
            <person name="Hendrickx F."/>
            <person name="De Corte Z."/>
            <person name="Sonet G."/>
            <person name="Van Belleghem S.M."/>
            <person name="Kostlbacher S."/>
            <person name="Vangestel C."/>
        </authorList>
    </citation>
    <scope>NUCLEOTIDE SEQUENCE [LARGE SCALE GENOMIC DNA]</scope>
    <source>
        <strain evidence="8">W744_W776</strain>
    </source>
</reference>
<comment type="subcellular location">
    <subcellularLocation>
        <location evidence="1">Membrane</location>
        <location evidence="1">Coated pit</location>
        <topology evidence="1">Peripheral membrane protein</topology>
        <orientation evidence="1">Cytoplasmic side</orientation>
    </subcellularLocation>
</comment>
<keyword evidence="2 6" id="KW-0813">Transport</keyword>
<evidence type="ECO:0000256" key="6">
    <source>
        <dbReference type="PIRNR" id="PIRNR005992"/>
    </source>
</evidence>
<dbReference type="PRINTS" id="PR00314">
    <property type="entry name" value="CLATHRINADPT"/>
</dbReference>
<dbReference type="GO" id="GO:0006886">
    <property type="term" value="P:intracellular protein transport"/>
    <property type="evidence" value="ECO:0007669"/>
    <property type="project" value="UniProtKB-UniRule"/>
</dbReference>
<dbReference type="InterPro" id="IPR011012">
    <property type="entry name" value="Longin-like_dom_sf"/>
</dbReference>
<dbReference type="SUPFAM" id="SSF64356">
    <property type="entry name" value="SNARE-like"/>
    <property type="match status" value="1"/>
</dbReference>
<keyword evidence="4" id="KW-0472">Membrane</keyword>
<dbReference type="EMBL" id="JAFNEN010000321">
    <property type="protein sequence ID" value="KAG8185884.1"/>
    <property type="molecule type" value="Genomic_DNA"/>
</dbReference>
<dbReference type="Gene3D" id="3.30.450.60">
    <property type="match status" value="1"/>
</dbReference>
<dbReference type="InterPro" id="IPR001392">
    <property type="entry name" value="Clathrin_mu"/>
</dbReference>
<dbReference type="InterPro" id="IPR050431">
    <property type="entry name" value="Adaptor_comp_med_subunit"/>
</dbReference>
<evidence type="ECO:0000256" key="2">
    <source>
        <dbReference type="ARBA" id="ARBA00022448"/>
    </source>
</evidence>